<dbReference type="InterPro" id="IPR013728">
    <property type="entry name" value="BT_3987-like_N"/>
</dbReference>
<feature type="domain" description="BT-3987-like N-terminal" evidence="2">
    <location>
        <begin position="32"/>
        <end position="150"/>
    </location>
</feature>
<proteinExistence type="predicted"/>
<organism evidence="3 4">
    <name type="scientific">Bacteroides reticulotermitis</name>
    <dbReference type="NCBI Taxonomy" id="1133319"/>
    <lineage>
        <taxon>Bacteria</taxon>
        <taxon>Pseudomonadati</taxon>
        <taxon>Bacteroidota</taxon>
        <taxon>Bacteroidia</taxon>
        <taxon>Bacteroidales</taxon>
        <taxon>Bacteroidaceae</taxon>
        <taxon>Bacteroides</taxon>
    </lineage>
</organism>
<name>A0A840CRE1_9BACE</name>
<comment type="caution">
    <text evidence="3">The sequence shown here is derived from an EMBL/GenBank/DDBJ whole genome shotgun (WGS) entry which is preliminary data.</text>
</comment>
<feature type="domain" description="BT-3987-like N-terminal" evidence="2">
    <location>
        <begin position="170"/>
        <end position="275"/>
    </location>
</feature>
<keyword evidence="4" id="KW-1185">Reference proteome</keyword>
<evidence type="ECO:0000259" key="2">
    <source>
        <dbReference type="Pfam" id="PF08522"/>
    </source>
</evidence>
<evidence type="ECO:0000256" key="1">
    <source>
        <dbReference type="SAM" id="SignalP"/>
    </source>
</evidence>
<feature type="signal peptide" evidence="1">
    <location>
        <begin position="1"/>
        <end position="22"/>
    </location>
</feature>
<feature type="chain" id="PRO_5032690198" description="BT-3987-like N-terminal domain-containing protein" evidence="1">
    <location>
        <begin position="23"/>
        <end position="469"/>
    </location>
</feature>
<dbReference type="EMBL" id="JACIER010000001">
    <property type="protein sequence ID" value="MBB4042577.1"/>
    <property type="molecule type" value="Genomic_DNA"/>
</dbReference>
<keyword evidence="1" id="KW-0732">Signal</keyword>
<accession>A0A840CRE1</accession>
<gene>
    <name evidence="3" type="ORF">GGR06_000336</name>
</gene>
<dbReference type="RefSeq" id="WP_183207594.1">
    <property type="nucleotide sequence ID" value="NZ_JACIER010000001.1"/>
</dbReference>
<dbReference type="SUPFAM" id="SSF49785">
    <property type="entry name" value="Galactose-binding domain-like"/>
    <property type="match status" value="1"/>
</dbReference>
<dbReference type="AlphaFoldDB" id="A0A840CRE1"/>
<reference evidence="3" key="1">
    <citation type="submission" date="2020-08" db="EMBL/GenBank/DDBJ databases">
        <title>Genomic Encyclopedia of Type Strains, Phase IV (KMG-IV): sequencing the most valuable type-strain genomes for metagenomic binning, comparative biology and taxonomic classification.</title>
        <authorList>
            <person name="Goeker M."/>
        </authorList>
    </citation>
    <scope>NUCLEOTIDE SEQUENCE [LARGE SCALE GENOMIC DNA]</scope>
    <source>
        <strain evidence="3">DSM 105720</strain>
    </source>
</reference>
<dbReference type="Gene3D" id="2.60.40.1740">
    <property type="entry name" value="hypothetical protein (bacova_03559)"/>
    <property type="match status" value="2"/>
</dbReference>
<sequence>MKNKIFKAIALCLALLPFGACNDGCEDYLDEYESILYFKNNGEQHVTIYDTSNEANSEFVVIRAGYNSKKNSSVDVSVLDAVNLQIYNAENDMDYNLLPDDCFTLETTTLEFDSSDDHKMVKVIFKIDKIKELSSANYTLPLVLNNSNDDININKRLIFIVPDIVTPYLYFEKSGYQPYKVEEGGVMSFDITIPIGMPMANAWDFDCSLEVNPELLTEYNESNQADFLLLPENCYTLIPKASFISGKSTSNATIKINIADDLKFGKYILPVELTECSMPTFTIKEDANSYLAAIIYQKHIEETELKEIKLTEDMISSNARTEDFESLEARTQLINVIDGDINTSFHSYWAFHGFPSDFSELPYIEVKLPRVYSGFKFSYVTRTQANGSNNGNGNPQELNIYTSEDGVNFTLLNTLSDDLPLSEMGATYESGMMLPISGLFRYLRIESTHAKEAGLNAMAIAELNLWVAE</sequence>
<dbReference type="Proteomes" id="UP000560658">
    <property type="component" value="Unassembled WGS sequence"/>
</dbReference>
<dbReference type="Pfam" id="PF08522">
    <property type="entry name" value="BT_3987-like_N"/>
    <property type="match status" value="2"/>
</dbReference>
<protein>
    <recommendedName>
        <fullName evidence="2">BT-3987-like N-terminal domain-containing protein</fullName>
    </recommendedName>
</protein>
<evidence type="ECO:0000313" key="4">
    <source>
        <dbReference type="Proteomes" id="UP000560658"/>
    </source>
</evidence>
<dbReference type="InterPro" id="IPR008979">
    <property type="entry name" value="Galactose-bd-like_sf"/>
</dbReference>
<evidence type="ECO:0000313" key="3">
    <source>
        <dbReference type="EMBL" id="MBB4042577.1"/>
    </source>
</evidence>
<dbReference type="Gene3D" id="2.60.120.260">
    <property type="entry name" value="Galactose-binding domain-like"/>
    <property type="match status" value="1"/>
</dbReference>